<dbReference type="SUPFAM" id="SSF50630">
    <property type="entry name" value="Acid proteases"/>
    <property type="match status" value="1"/>
</dbReference>
<dbReference type="InterPro" id="IPR021109">
    <property type="entry name" value="Peptidase_aspartic_dom_sf"/>
</dbReference>
<dbReference type="InterPro" id="IPR032799">
    <property type="entry name" value="TAXi_C"/>
</dbReference>
<evidence type="ECO:0000259" key="2">
    <source>
        <dbReference type="Pfam" id="PF14541"/>
    </source>
</evidence>
<dbReference type="Proteomes" id="UP000594263">
    <property type="component" value="Unplaced"/>
</dbReference>
<evidence type="ECO:0000313" key="4">
    <source>
        <dbReference type="Proteomes" id="UP000594263"/>
    </source>
</evidence>
<dbReference type="PANTHER" id="PTHR13683">
    <property type="entry name" value="ASPARTYL PROTEASES"/>
    <property type="match status" value="1"/>
</dbReference>
<dbReference type="EnsemblPlants" id="Kaladp1153s0001.1.v1.1">
    <property type="protein sequence ID" value="Kaladp1153s0001.1.v1.1"/>
    <property type="gene ID" value="Kaladp1153s0001.v1.1"/>
</dbReference>
<protein>
    <recommendedName>
        <fullName evidence="2">Xylanase inhibitor C-terminal domain-containing protein</fullName>
    </recommendedName>
</protein>
<dbReference type="InterPro" id="IPR001461">
    <property type="entry name" value="Aspartic_peptidase_A1"/>
</dbReference>
<sequence>MSSPPGSLTSGPSLPAAIALFLTLKPTTAAFKSASFPALIYLLQCPTKSSLGMKPRHHFCSLSKLDNIFASAELTLYDVKASLTGHLVPCNTNFRSEDIVQYDRASGDLITTAAIGSLIFGFGARQSGDLTSSDEALDGFGNSNSSAISKLDASGVVKNMFAHCFDGVNGGEIFAIGHVLLPQVNTTSIIPNQKHHSVYMKSVEVGNKTINISTDLLGMGKNKQGAIIDSGTTLAYLPCEIFELLLIEIFLQHPDMKIYTIEDQYTCFRYSDSVDDAFPNVTFHFSNSLDLNVQPTSICSQWTACGALDGKVVGTNPVIGRT</sequence>
<name>A0A7N0VKR1_KALFE</name>
<dbReference type="Pfam" id="PF14541">
    <property type="entry name" value="TAXi_C"/>
    <property type="match status" value="1"/>
</dbReference>
<dbReference type="GO" id="GO:0006508">
    <property type="term" value="P:proteolysis"/>
    <property type="evidence" value="ECO:0007669"/>
    <property type="project" value="InterPro"/>
</dbReference>
<reference evidence="3" key="1">
    <citation type="submission" date="2021-01" db="UniProtKB">
        <authorList>
            <consortium name="EnsemblPlants"/>
        </authorList>
    </citation>
    <scope>IDENTIFICATION</scope>
</reference>
<proteinExistence type="predicted"/>
<keyword evidence="1" id="KW-0732">Signal</keyword>
<dbReference type="GO" id="GO:0004190">
    <property type="term" value="F:aspartic-type endopeptidase activity"/>
    <property type="evidence" value="ECO:0007669"/>
    <property type="project" value="InterPro"/>
</dbReference>
<feature type="signal peptide" evidence="1">
    <location>
        <begin position="1"/>
        <end position="30"/>
    </location>
</feature>
<evidence type="ECO:0000313" key="3">
    <source>
        <dbReference type="EnsemblPlants" id="Kaladp1153s0001.1.v1.1"/>
    </source>
</evidence>
<organism evidence="3 4">
    <name type="scientific">Kalanchoe fedtschenkoi</name>
    <name type="common">Lavender scallops</name>
    <name type="synonym">South American air plant</name>
    <dbReference type="NCBI Taxonomy" id="63787"/>
    <lineage>
        <taxon>Eukaryota</taxon>
        <taxon>Viridiplantae</taxon>
        <taxon>Streptophyta</taxon>
        <taxon>Embryophyta</taxon>
        <taxon>Tracheophyta</taxon>
        <taxon>Spermatophyta</taxon>
        <taxon>Magnoliopsida</taxon>
        <taxon>eudicotyledons</taxon>
        <taxon>Gunneridae</taxon>
        <taxon>Pentapetalae</taxon>
        <taxon>Saxifragales</taxon>
        <taxon>Crassulaceae</taxon>
        <taxon>Kalanchoe</taxon>
    </lineage>
</organism>
<dbReference type="Gramene" id="Kaladp1153s0001.1.v1.1">
    <property type="protein sequence ID" value="Kaladp1153s0001.1.v1.1"/>
    <property type="gene ID" value="Kaladp1153s0001.v1.1"/>
</dbReference>
<dbReference type="Gene3D" id="2.40.70.10">
    <property type="entry name" value="Acid Proteases"/>
    <property type="match status" value="2"/>
</dbReference>
<dbReference type="AlphaFoldDB" id="A0A7N0VKR1"/>
<keyword evidence="4" id="KW-1185">Reference proteome</keyword>
<accession>A0A7N0VKR1</accession>
<evidence type="ECO:0000256" key="1">
    <source>
        <dbReference type="SAM" id="SignalP"/>
    </source>
</evidence>
<dbReference type="PANTHER" id="PTHR13683:SF685">
    <property type="entry name" value="EUKARYOTIC ASPARTYL PROTEASE FAMILY PROTEIN"/>
    <property type="match status" value="1"/>
</dbReference>
<feature type="domain" description="Xylanase inhibitor C-terminal" evidence="2">
    <location>
        <begin position="198"/>
        <end position="301"/>
    </location>
</feature>
<feature type="chain" id="PRO_5029460360" description="Xylanase inhibitor C-terminal domain-containing protein" evidence="1">
    <location>
        <begin position="31"/>
        <end position="322"/>
    </location>
</feature>